<accession>A0ABS5YXW2</accession>
<evidence type="ECO:0000256" key="2">
    <source>
        <dbReference type="SAM" id="Phobius"/>
    </source>
</evidence>
<keyword evidence="3" id="KW-0732">Signal</keyword>
<feature type="region of interest" description="Disordered" evidence="1">
    <location>
        <begin position="470"/>
        <end position="527"/>
    </location>
</feature>
<dbReference type="InterPro" id="IPR025566">
    <property type="entry name" value="DUF4331"/>
</dbReference>
<dbReference type="Proteomes" id="UP001519654">
    <property type="component" value="Unassembled WGS sequence"/>
</dbReference>
<keyword evidence="2" id="KW-1133">Transmembrane helix</keyword>
<feature type="transmembrane region" description="Helical" evidence="2">
    <location>
        <begin position="536"/>
        <end position="557"/>
    </location>
</feature>
<evidence type="ECO:0000313" key="4">
    <source>
        <dbReference type="EMBL" id="MBU2668272.1"/>
    </source>
</evidence>
<proteinExistence type="predicted"/>
<name>A0ABS5YXW2_9ACTN</name>
<keyword evidence="5" id="KW-1185">Reference proteome</keyword>
<organism evidence="4 5">
    <name type="scientific">Paractinoplanes bogorensis</name>
    <dbReference type="NCBI Taxonomy" id="1610840"/>
    <lineage>
        <taxon>Bacteria</taxon>
        <taxon>Bacillati</taxon>
        <taxon>Actinomycetota</taxon>
        <taxon>Actinomycetes</taxon>
        <taxon>Micromonosporales</taxon>
        <taxon>Micromonosporaceae</taxon>
        <taxon>Paractinoplanes</taxon>
    </lineage>
</organism>
<feature type="compositionally biased region" description="Gly residues" evidence="1">
    <location>
        <begin position="490"/>
        <end position="511"/>
    </location>
</feature>
<feature type="chain" id="PRO_5047057759" evidence="3">
    <location>
        <begin position="34"/>
        <end position="572"/>
    </location>
</feature>
<keyword evidence="2" id="KW-0812">Transmembrane</keyword>
<keyword evidence="2" id="KW-0472">Membrane</keyword>
<reference evidence="4 5" key="1">
    <citation type="submission" date="2021-06" db="EMBL/GenBank/DDBJ databases">
        <title>Actinoplanes lichenicola sp. nov., and Actinoplanes ovalisporus sp. nov., isolated from lichen in Thailand.</title>
        <authorList>
            <person name="Saeng-In P."/>
            <person name="Kanchanasin P."/>
            <person name="Yuki M."/>
            <person name="Kudo T."/>
            <person name="Ohkuma M."/>
            <person name="Phongsopitanun W."/>
            <person name="Tanasupawat S."/>
        </authorList>
    </citation>
    <scope>NUCLEOTIDE SEQUENCE [LARGE SCALE GENOMIC DNA]</scope>
    <source>
        <strain evidence="4 5">NBRC 110975</strain>
    </source>
</reference>
<dbReference type="RefSeq" id="WP_215792538.1">
    <property type="nucleotide sequence ID" value="NZ_JAHKKG010000011.1"/>
</dbReference>
<evidence type="ECO:0000313" key="5">
    <source>
        <dbReference type="Proteomes" id="UP001519654"/>
    </source>
</evidence>
<gene>
    <name evidence="4" type="ORF">KOI35_32645</name>
</gene>
<dbReference type="EMBL" id="JAHKKG010000011">
    <property type="protein sequence ID" value="MBU2668272.1"/>
    <property type="molecule type" value="Genomic_DNA"/>
</dbReference>
<evidence type="ECO:0000256" key="3">
    <source>
        <dbReference type="SAM" id="SignalP"/>
    </source>
</evidence>
<sequence length="572" mass="60273">MTNRYAGRRRLVAAGAAAIVVSLAALGPSSVVASSHREAPLIASDPAADNTDLYAFVSPERPGYMTMIANWIPFEEPDGGPNFYPFATDAAYRINVDSDGDAKPDAVFRWTFTNVDKRGTSTFLYNNGPVTSLDDENLLFRQTYTLETSFDGGPFRTRIKDAPVAPSRIGAASMPDYQKLRDQATIQLDGGWKLFAGQADDPFFLDLRVFDLLYGGDLSETGQDTLAGYNVNSIAIQVPFKDVALNGNAQRNPVVGIWSTTERSRSRIADGPSPGDRVQVSRLGNPLVNEVVVPAGLKDAFNSISPDKDAGIPAVVKRVTDPELPQVIEKVYGVKAPATPRNDLVEIFLTGITTKAGGPIKADLNSQLNNQDVRAARFRPSEMLRLNLSVPVAGKPERLGVLAGDLQGFPNGRRLTDDAVDIAVQAVEGAAQSGKLVDALATGDKVDSNDNAFGEVFPYVALPNQGAVNAGNRGSSARSAPSTDPSVGSGSLGSGSVGSGSLGSGSVGAGSDGSNPEAAPDLAPASDSSMLPNGSAVIFGVGGVGALLIALTVWWLMKRRKRAYDDDPTVRF</sequence>
<feature type="compositionally biased region" description="Polar residues" evidence="1">
    <location>
        <begin position="472"/>
        <end position="485"/>
    </location>
</feature>
<comment type="caution">
    <text evidence="4">The sequence shown here is derived from an EMBL/GenBank/DDBJ whole genome shotgun (WGS) entry which is preliminary data.</text>
</comment>
<evidence type="ECO:0000256" key="1">
    <source>
        <dbReference type="SAM" id="MobiDB-lite"/>
    </source>
</evidence>
<feature type="compositionally biased region" description="Low complexity" evidence="1">
    <location>
        <begin position="512"/>
        <end position="527"/>
    </location>
</feature>
<protein>
    <submittedName>
        <fullName evidence="4">DUF4331 domain-containing protein</fullName>
    </submittedName>
</protein>
<dbReference type="Pfam" id="PF14224">
    <property type="entry name" value="DUF4331"/>
    <property type="match status" value="1"/>
</dbReference>
<feature type="signal peptide" evidence="3">
    <location>
        <begin position="1"/>
        <end position="33"/>
    </location>
</feature>